<evidence type="ECO:0000256" key="1">
    <source>
        <dbReference type="SAM" id="MobiDB-lite"/>
    </source>
</evidence>
<dbReference type="AlphaFoldDB" id="A0A4Y6Q1T8"/>
<dbReference type="Proteomes" id="UP000315995">
    <property type="component" value="Chromosome"/>
</dbReference>
<reference evidence="2 3" key="1">
    <citation type="submission" date="2019-06" db="EMBL/GenBank/DDBJ databases">
        <title>Persicimonas caeni gen. nov., sp. nov., a predatory bacterium isolated from solar saltern.</title>
        <authorList>
            <person name="Wang S."/>
        </authorList>
    </citation>
    <scope>NUCLEOTIDE SEQUENCE [LARGE SCALE GENOMIC DNA]</scope>
    <source>
        <strain evidence="2 3">YN101</strain>
    </source>
</reference>
<evidence type="ECO:0000313" key="3">
    <source>
        <dbReference type="Proteomes" id="UP000315995"/>
    </source>
</evidence>
<dbReference type="RefSeq" id="WP_141200415.1">
    <property type="nucleotide sequence ID" value="NZ_CP041186.1"/>
</dbReference>
<organism evidence="2 3">
    <name type="scientific">Persicimonas caeni</name>
    <dbReference type="NCBI Taxonomy" id="2292766"/>
    <lineage>
        <taxon>Bacteria</taxon>
        <taxon>Deltaproteobacteria</taxon>
        <taxon>Bradymonadales</taxon>
        <taxon>Bradymonadaceae</taxon>
        <taxon>Persicimonas</taxon>
    </lineage>
</organism>
<evidence type="ECO:0000313" key="2">
    <source>
        <dbReference type="EMBL" id="QDG53965.1"/>
    </source>
</evidence>
<accession>A0A4Y6Q1T8</accession>
<protein>
    <submittedName>
        <fullName evidence="2">Uncharacterized protein</fullName>
    </submittedName>
</protein>
<feature type="region of interest" description="Disordered" evidence="1">
    <location>
        <begin position="1"/>
        <end position="25"/>
    </location>
</feature>
<accession>A0A5B8YFV6</accession>
<dbReference type="OrthoDB" id="5520117at2"/>
<gene>
    <name evidence="2" type="ORF">FIV42_25445</name>
</gene>
<name>A0A4Y6Q1T8_PERCE</name>
<proteinExistence type="predicted"/>
<keyword evidence="3" id="KW-1185">Reference proteome</keyword>
<sequence>MPKHSEQGPADAPEQSSAPSDEYADSGVDRSLIRWMLSLSPTERLLAIQQQVNAVRQMKERINSD</sequence>
<dbReference type="EMBL" id="CP041186">
    <property type="protein sequence ID" value="QDG53965.1"/>
    <property type="molecule type" value="Genomic_DNA"/>
</dbReference>